<dbReference type="Pfam" id="PF22790">
    <property type="entry name" value="YkoP"/>
    <property type="match status" value="1"/>
</dbReference>
<evidence type="ECO:0000259" key="1">
    <source>
        <dbReference type="Pfam" id="PF22790"/>
    </source>
</evidence>
<sequence>MPVRLLVLMIWNYLDPVCNFFRRLEWIGGDSRQDCVFRVRLTTYKGRELFLQDGSVIKKNDCLVKIHLHNIRILKEVRRIKSPLQRARAIYRMVEKSMPLLADYISNHPQKDSIKGIIGITMLDKGVTQLGFEKAYPKSRLYKMFKVLTQFPIFLLASTSLSLRHIRSQKTVYLVMAKEKMVSKYHAALEELQEVSAVSANAEQ</sequence>
<accession>A0ABU6MSN5</accession>
<comment type="caution">
    <text evidence="2">The sequence shown here is derived from an EMBL/GenBank/DDBJ whole genome shotgun (WGS) entry which is preliminary data.</text>
</comment>
<proteinExistence type="predicted"/>
<dbReference type="EMBL" id="JARMAB010000047">
    <property type="protein sequence ID" value="MED1206040.1"/>
    <property type="molecule type" value="Genomic_DNA"/>
</dbReference>
<evidence type="ECO:0000313" key="3">
    <source>
        <dbReference type="Proteomes" id="UP001341444"/>
    </source>
</evidence>
<keyword evidence="3" id="KW-1185">Reference proteome</keyword>
<dbReference type="RefSeq" id="WP_232317602.1">
    <property type="nucleotide sequence ID" value="NZ_JARMAB010000047.1"/>
</dbReference>
<feature type="domain" description="YkoP-like" evidence="1">
    <location>
        <begin position="6"/>
        <end position="185"/>
    </location>
</feature>
<name>A0ABU6MSN5_9BACI</name>
<reference evidence="2 3" key="1">
    <citation type="submission" date="2023-03" db="EMBL/GenBank/DDBJ databases">
        <title>Bacillus Genome Sequencing.</title>
        <authorList>
            <person name="Dunlap C."/>
        </authorList>
    </citation>
    <scope>NUCLEOTIDE SEQUENCE [LARGE SCALE GENOMIC DNA]</scope>
    <source>
        <strain evidence="2 3">B-23453</strain>
    </source>
</reference>
<organism evidence="2 3">
    <name type="scientific">Heyndrickxia acidicola</name>
    <dbReference type="NCBI Taxonomy" id="209389"/>
    <lineage>
        <taxon>Bacteria</taxon>
        <taxon>Bacillati</taxon>
        <taxon>Bacillota</taxon>
        <taxon>Bacilli</taxon>
        <taxon>Bacillales</taxon>
        <taxon>Bacillaceae</taxon>
        <taxon>Heyndrickxia</taxon>
    </lineage>
</organism>
<dbReference type="Proteomes" id="UP001341444">
    <property type="component" value="Unassembled WGS sequence"/>
</dbReference>
<evidence type="ECO:0000313" key="2">
    <source>
        <dbReference type="EMBL" id="MED1206040.1"/>
    </source>
</evidence>
<gene>
    <name evidence="2" type="ORF">P4T90_23725</name>
</gene>
<dbReference type="InterPro" id="IPR054467">
    <property type="entry name" value="YkoP-like_dom"/>
</dbReference>
<protein>
    <recommendedName>
        <fullName evidence="1">YkoP-like domain-containing protein</fullName>
    </recommendedName>
</protein>